<organism evidence="1 2">
    <name type="scientific">Ramazzottius varieornatus</name>
    <name type="common">Water bear</name>
    <name type="synonym">Tardigrade</name>
    <dbReference type="NCBI Taxonomy" id="947166"/>
    <lineage>
        <taxon>Eukaryota</taxon>
        <taxon>Metazoa</taxon>
        <taxon>Ecdysozoa</taxon>
        <taxon>Tardigrada</taxon>
        <taxon>Eutardigrada</taxon>
        <taxon>Parachela</taxon>
        <taxon>Hypsibioidea</taxon>
        <taxon>Ramazzottiidae</taxon>
        <taxon>Ramazzottius</taxon>
    </lineage>
</organism>
<feature type="non-terminal residue" evidence="1">
    <location>
        <position position="1"/>
    </location>
</feature>
<proteinExistence type="predicted"/>
<name>A0A1D1WAC7_RAMVA</name>
<dbReference type="Proteomes" id="UP000186922">
    <property type="component" value="Unassembled WGS sequence"/>
</dbReference>
<comment type="caution">
    <text evidence="1">The sequence shown here is derived from an EMBL/GenBank/DDBJ whole genome shotgun (WGS) entry which is preliminary data.</text>
</comment>
<evidence type="ECO:0000313" key="1">
    <source>
        <dbReference type="EMBL" id="GAV10033.1"/>
    </source>
</evidence>
<protein>
    <submittedName>
        <fullName evidence="1">Uncharacterized protein</fullName>
    </submittedName>
</protein>
<evidence type="ECO:0000313" key="2">
    <source>
        <dbReference type="Proteomes" id="UP000186922"/>
    </source>
</evidence>
<gene>
    <name evidence="1" type="primary">RvY_19528-1</name>
    <name evidence="1" type="synonym">RvY_19528.1</name>
    <name evidence="1" type="ORF">RvY_19528</name>
</gene>
<keyword evidence="2" id="KW-1185">Reference proteome</keyword>
<accession>A0A1D1WAC7</accession>
<dbReference type="EMBL" id="BDGG01000127">
    <property type="protein sequence ID" value="GAV10033.1"/>
    <property type="molecule type" value="Genomic_DNA"/>
</dbReference>
<reference evidence="1 2" key="1">
    <citation type="journal article" date="2016" name="Nat. Commun.">
        <title>Extremotolerant tardigrade genome and improved radiotolerance of human cultured cells by tardigrade-unique protein.</title>
        <authorList>
            <person name="Hashimoto T."/>
            <person name="Horikawa D.D."/>
            <person name="Saito Y."/>
            <person name="Kuwahara H."/>
            <person name="Kozuka-Hata H."/>
            <person name="Shin-I T."/>
            <person name="Minakuchi Y."/>
            <person name="Ohishi K."/>
            <person name="Motoyama A."/>
            <person name="Aizu T."/>
            <person name="Enomoto A."/>
            <person name="Kondo K."/>
            <person name="Tanaka S."/>
            <person name="Hara Y."/>
            <person name="Koshikawa S."/>
            <person name="Sagara H."/>
            <person name="Miura T."/>
            <person name="Yokobori S."/>
            <person name="Miyagawa K."/>
            <person name="Suzuki Y."/>
            <person name="Kubo T."/>
            <person name="Oyama M."/>
            <person name="Kohara Y."/>
            <person name="Fujiyama A."/>
            <person name="Arakawa K."/>
            <person name="Katayama T."/>
            <person name="Toyoda A."/>
            <person name="Kunieda T."/>
        </authorList>
    </citation>
    <scope>NUCLEOTIDE SEQUENCE [LARGE SCALE GENOMIC DNA]</scope>
    <source>
        <strain evidence="1 2">YOKOZUNA-1</strain>
    </source>
</reference>
<sequence length="12" mass="1375">VSNKDESAIFHE</sequence>